<accession>A0A4P7D469</accession>
<sequence length="67" mass="6650">MRRLFAVLALLAGGLATEAVHPLSCTLATLTRREKIAPNGGRKSLGRGTGGSSGGSRSGTGAATRGV</sequence>
<dbReference type="KEGG" id="ppai:E1956_36945"/>
<feature type="compositionally biased region" description="Gly residues" evidence="1">
    <location>
        <begin position="47"/>
        <end position="58"/>
    </location>
</feature>
<name>A0A4P7D469_9BURK</name>
<feature type="chain" id="PRO_5020416371" evidence="2">
    <location>
        <begin position="20"/>
        <end position="67"/>
    </location>
</feature>
<evidence type="ECO:0000313" key="3">
    <source>
        <dbReference type="EMBL" id="QBR02798.1"/>
    </source>
</evidence>
<evidence type="ECO:0000256" key="1">
    <source>
        <dbReference type="SAM" id="MobiDB-lite"/>
    </source>
</evidence>
<organism evidence="3 4">
    <name type="scientific">Paraburkholderia pallida</name>
    <dbReference type="NCBI Taxonomy" id="2547399"/>
    <lineage>
        <taxon>Bacteria</taxon>
        <taxon>Pseudomonadati</taxon>
        <taxon>Pseudomonadota</taxon>
        <taxon>Betaproteobacteria</taxon>
        <taxon>Burkholderiales</taxon>
        <taxon>Burkholderiaceae</taxon>
        <taxon>Paraburkholderia</taxon>
    </lineage>
</organism>
<evidence type="ECO:0000313" key="4">
    <source>
        <dbReference type="Proteomes" id="UP000295727"/>
    </source>
</evidence>
<dbReference type="RefSeq" id="WP_134758314.1">
    <property type="nucleotide sequence ID" value="NZ_CP038151.1"/>
</dbReference>
<feature type="signal peptide" evidence="2">
    <location>
        <begin position="1"/>
        <end position="19"/>
    </location>
</feature>
<dbReference type="Proteomes" id="UP000295727">
    <property type="component" value="Chromosome 4"/>
</dbReference>
<protein>
    <submittedName>
        <fullName evidence="3">Uncharacterized protein</fullName>
    </submittedName>
</protein>
<dbReference type="AlphaFoldDB" id="A0A4P7D469"/>
<gene>
    <name evidence="3" type="ORF">E1956_36945</name>
</gene>
<dbReference type="EMBL" id="CP038151">
    <property type="protein sequence ID" value="QBR02798.1"/>
    <property type="molecule type" value="Genomic_DNA"/>
</dbReference>
<evidence type="ECO:0000256" key="2">
    <source>
        <dbReference type="SAM" id="SignalP"/>
    </source>
</evidence>
<proteinExistence type="predicted"/>
<feature type="region of interest" description="Disordered" evidence="1">
    <location>
        <begin position="32"/>
        <end position="67"/>
    </location>
</feature>
<keyword evidence="2" id="KW-0732">Signal</keyword>
<reference evidence="3 4" key="1">
    <citation type="submission" date="2019-03" db="EMBL/GenBank/DDBJ databases">
        <title>Paraburkholderia sp. 7MH5, isolated from subtropical forest soil.</title>
        <authorList>
            <person name="Gao Z.-H."/>
            <person name="Qiu L.-H."/>
        </authorList>
    </citation>
    <scope>NUCLEOTIDE SEQUENCE [LARGE SCALE GENOMIC DNA]</scope>
    <source>
        <strain evidence="3 4">7MH5</strain>
    </source>
</reference>
<keyword evidence="4" id="KW-1185">Reference proteome</keyword>